<proteinExistence type="predicted"/>
<dbReference type="RefSeq" id="WP_152359763.1">
    <property type="nucleotide sequence ID" value="NZ_WHJE01000017.1"/>
</dbReference>
<dbReference type="Proteomes" id="UP000451860">
    <property type="component" value="Unassembled WGS sequence"/>
</dbReference>
<comment type="caution">
    <text evidence="3">The sequence shown here is derived from an EMBL/GenBank/DDBJ whole genome shotgun (WGS) entry which is preliminary data.</text>
</comment>
<dbReference type="AlphaFoldDB" id="A0A7J5URP6"/>
<evidence type="ECO:0000256" key="1">
    <source>
        <dbReference type="SAM" id="MobiDB-lite"/>
    </source>
</evidence>
<feature type="compositionally biased region" description="Pro residues" evidence="1">
    <location>
        <begin position="18"/>
        <end position="29"/>
    </location>
</feature>
<gene>
    <name evidence="3" type="ORF">GB883_05820</name>
</gene>
<reference evidence="3 4" key="1">
    <citation type="submission" date="2019-10" db="EMBL/GenBank/DDBJ databases">
        <title>Georgenia wutianyii sp. nov. and Georgenia yuyongxinii sp. nov. isolated from plateau pika (Ochotona curzoniae) in the Qinghai-Tibet plateau of China.</title>
        <authorList>
            <person name="Tian Z."/>
        </authorList>
    </citation>
    <scope>NUCLEOTIDE SEQUENCE [LARGE SCALE GENOMIC DNA]</scope>
    <source>
        <strain evidence="3 4">DSM 21501</strain>
    </source>
</reference>
<feature type="domain" description="Zinc-ribbon" evidence="2">
    <location>
        <begin position="50"/>
        <end position="72"/>
    </location>
</feature>
<dbReference type="Pfam" id="PF13240">
    <property type="entry name" value="Zn_Ribbon_1"/>
    <property type="match status" value="1"/>
</dbReference>
<feature type="compositionally biased region" description="Low complexity" evidence="1">
    <location>
        <begin position="30"/>
        <end position="48"/>
    </location>
</feature>
<sequence length="77" mass="7643">ARRDERPAAPEAAAEEPGPAPPAGTPPAAEPTRTAGTQAPRAAAGATPSFCPECGTAVTPRARFCTGCGTRLGDAEK</sequence>
<accession>A0A7J5URP6</accession>
<evidence type="ECO:0000259" key="2">
    <source>
        <dbReference type="Pfam" id="PF13240"/>
    </source>
</evidence>
<dbReference type="InterPro" id="IPR026870">
    <property type="entry name" value="Zinc_ribbon_dom"/>
</dbReference>
<keyword evidence="4" id="KW-1185">Reference proteome</keyword>
<name>A0A7J5URP6_9MICO</name>
<evidence type="ECO:0000313" key="3">
    <source>
        <dbReference type="EMBL" id="KAE8765007.1"/>
    </source>
</evidence>
<feature type="region of interest" description="Disordered" evidence="1">
    <location>
        <begin position="1"/>
        <end position="53"/>
    </location>
</feature>
<organism evidence="3 4">
    <name type="scientific">Georgenia thermotolerans</name>
    <dbReference type="NCBI Taxonomy" id="527326"/>
    <lineage>
        <taxon>Bacteria</taxon>
        <taxon>Bacillati</taxon>
        <taxon>Actinomycetota</taxon>
        <taxon>Actinomycetes</taxon>
        <taxon>Micrococcales</taxon>
        <taxon>Bogoriellaceae</taxon>
        <taxon>Georgenia</taxon>
    </lineage>
</organism>
<evidence type="ECO:0000313" key="4">
    <source>
        <dbReference type="Proteomes" id="UP000451860"/>
    </source>
</evidence>
<feature type="non-terminal residue" evidence="3">
    <location>
        <position position="1"/>
    </location>
</feature>
<dbReference type="EMBL" id="WHJE01000017">
    <property type="protein sequence ID" value="KAE8765007.1"/>
    <property type="molecule type" value="Genomic_DNA"/>
</dbReference>
<protein>
    <submittedName>
        <fullName evidence="3">Zinc-ribbon domain-containing protein</fullName>
    </submittedName>
</protein>